<keyword evidence="1" id="KW-0812">Transmembrane</keyword>
<organism evidence="2 3">
    <name type="scientific">Gigaspora rosea</name>
    <dbReference type="NCBI Taxonomy" id="44941"/>
    <lineage>
        <taxon>Eukaryota</taxon>
        <taxon>Fungi</taxon>
        <taxon>Fungi incertae sedis</taxon>
        <taxon>Mucoromycota</taxon>
        <taxon>Glomeromycotina</taxon>
        <taxon>Glomeromycetes</taxon>
        <taxon>Diversisporales</taxon>
        <taxon>Gigasporaceae</taxon>
        <taxon>Gigaspora</taxon>
    </lineage>
</organism>
<proteinExistence type="predicted"/>
<dbReference type="AlphaFoldDB" id="A0A397USY3"/>
<evidence type="ECO:0000313" key="2">
    <source>
        <dbReference type="EMBL" id="RIB12721.1"/>
    </source>
</evidence>
<dbReference type="Proteomes" id="UP000266673">
    <property type="component" value="Unassembled WGS sequence"/>
</dbReference>
<gene>
    <name evidence="2" type="ORF">C2G38_1790746</name>
</gene>
<feature type="transmembrane region" description="Helical" evidence="1">
    <location>
        <begin position="7"/>
        <end position="29"/>
    </location>
</feature>
<evidence type="ECO:0000313" key="3">
    <source>
        <dbReference type="Proteomes" id="UP000266673"/>
    </source>
</evidence>
<comment type="caution">
    <text evidence="2">The sequence shown here is derived from an EMBL/GenBank/DDBJ whole genome shotgun (WGS) entry which is preliminary data.</text>
</comment>
<evidence type="ECO:0000256" key="1">
    <source>
        <dbReference type="SAM" id="Phobius"/>
    </source>
</evidence>
<reference evidence="2 3" key="1">
    <citation type="submission" date="2018-06" db="EMBL/GenBank/DDBJ databases">
        <title>Comparative genomics reveals the genomic features of Rhizophagus irregularis, R. cerebriforme, R. diaphanum and Gigaspora rosea, and their symbiotic lifestyle signature.</title>
        <authorList>
            <person name="Morin E."/>
            <person name="San Clemente H."/>
            <person name="Chen E.C.H."/>
            <person name="De La Providencia I."/>
            <person name="Hainaut M."/>
            <person name="Kuo A."/>
            <person name="Kohler A."/>
            <person name="Murat C."/>
            <person name="Tang N."/>
            <person name="Roy S."/>
            <person name="Loubradou J."/>
            <person name="Henrissat B."/>
            <person name="Grigoriev I.V."/>
            <person name="Corradi N."/>
            <person name="Roux C."/>
            <person name="Martin F.M."/>
        </authorList>
    </citation>
    <scope>NUCLEOTIDE SEQUENCE [LARGE SCALE GENOMIC DNA]</scope>
    <source>
        <strain evidence="2 3">DAOM 194757</strain>
    </source>
</reference>
<feature type="transmembrane region" description="Helical" evidence="1">
    <location>
        <begin position="35"/>
        <end position="54"/>
    </location>
</feature>
<dbReference type="EMBL" id="QKWP01000996">
    <property type="protein sequence ID" value="RIB12721.1"/>
    <property type="molecule type" value="Genomic_DNA"/>
</dbReference>
<protein>
    <submittedName>
        <fullName evidence="2">Uncharacterized protein</fullName>
    </submittedName>
</protein>
<keyword evidence="1" id="KW-0472">Membrane</keyword>
<name>A0A397USY3_9GLOM</name>
<keyword evidence="3" id="KW-1185">Reference proteome</keyword>
<accession>A0A397USY3</accession>
<sequence length="82" mass="9634">MLITIGYFFFFFFFLLTTYSHNTLIFTFLSSSLSNLTLIYIFVKFFNVPNVYFLMNIFSFKVNLCSITNDRISSLSVNSSYP</sequence>
<keyword evidence="1" id="KW-1133">Transmembrane helix</keyword>